<dbReference type="GO" id="GO:0006352">
    <property type="term" value="P:DNA-templated transcription initiation"/>
    <property type="evidence" value="ECO:0007669"/>
    <property type="project" value="InterPro"/>
</dbReference>
<dbReference type="PANTHER" id="PTHR43133:SF46">
    <property type="entry name" value="RNA POLYMERASE SIGMA-70 FACTOR ECF SUBFAMILY"/>
    <property type="match status" value="1"/>
</dbReference>
<dbReference type="AlphaFoldDB" id="A0A0P7BGK6"/>
<dbReference type="NCBIfam" id="TIGR02937">
    <property type="entry name" value="sigma70-ECF"/>
    <property type="match status" value="1"/>
</dbReference>
<dbReference type="SUPFAM" id="SSF88659">
    <property type="entry name" value="Sigma3 and sigma4 domains of RNA polymerase sigma factors"/>
    <property type="match status" value="1"/>
</dbReference>
<dbReference type="SUPFAM" id="SSF88946">
    <property type="entry name" value="Sigma2 domain of RNA polymerase sigma factors"/>
    <property type="match status" value="1"/>
</dbReference>
<keyword evidence="4" id="KW-0804">Transcription</keyword>
<name>A0A0P7BGK6_9BACT</name>
<reference evidence="7 8" key="1">
    <citation type="submission" date="2015-07" db="EMBL/GenBank/DDBJ databases">
        <title>The draft genome sequence of Leadbetterella sp. JN14-9.</title>
        <authorList>
            <person name="Liu Y."/>
            <person name="Du J."/>
            <person name="Shao Z."/>
        </authorList>
    </citation>
    <scope>NUCLEOTIDE SEQUENCE [LARGE SCALE GENOMIC DNA]</scope>
    <source>
        <strain evidence="7 8">JN14-9</strain>
    </source>
</reference>
<dbReference type="Pfam" id="PF08281">
    <property type="entry name" value="Sigma70_r4_2"/>
    <property type="match status" value="1"/>
</dbReference>
<evidence type="ECO:0000256" key="3">
    <source>
        <dbReference type="ARBA" id="ARBA00023082"/>
    </source>
</evidence>
<dbReference type="InterPro" id="IPR007627">
    <property type="entry name" value="RNA_pol_sigma70_r2"/>
</dbReference>
<dbReference type="InterPro" id="IPR013324">
    <property type="entry name" value="RNA_pol_sigma_r3/r4-like"/>
</dbReference>
<evidence type="ECO:0000256" key="2">
    <source>
        <dbReference type="ARBA" id="ARBA00023015"/>
    </source>
</evidence>
<dbReference type="InterPro" id="IPR036388">
    <property type="entry name" value="WH-like_DNA-bd_sf"/>
</dbReference>
<dbReference type="Proteomes" id="UP000050454">
    <property type="component" value="Unassembled WGS sequence"/>
</dbReference>
<evidence type="ECO:0000313" key="8">
    <source>
        <dbReference type="Proteomes" id="UP000050454"/>
    </source>
</evidence>
<dbReference type="GO" id="GO:0016987">
    <property type="term" value="F:sigma factor activity"/>
    <property type="evidence" value="ECO:0007669"/>
    <property type="project" value="UniProtKB-KW"/>
</dbReference>
<dbReference type="Gene3D" id="1.10.10.10">
    <property type="entry name" value="Winged helix-like DNA-binding domain superfamily/Winged helix DNA-binding domain"/>
    <property type="match status" value="1"/>
</dbReference>
<dbReference type="InterPro" id="IPR039425">
    <property type="entry name" value="RNA_pol_sigma-70-like"/>
</dbReference>
<dbReference type="Pfam" id="PF04542">
    <property type="entry name" value="Sigma70_r2"/>
    <property type="match status" value="1"/>
</dbReference>
<comment type="similarity">
    <text evidence="1">Belongs to the sigma-70 factor family. ECF subfamily.</text>
</comment>
<proteinExistence type="inferred from homology"/>
<dbReference type="STRING" id="1605367.AFM12_05450"/>
<dbReference type="PATRIC" id="fig|1605367.3.peg.2447"/>
<sequence>MDLKANIALLKKGDQRACKEVFDGFANQFMAISRRYLGDTAEAQDMLTNAFVKIFKHVKKADFENEKAFVGWMKRILINECLMELRRKSNFKMMPEAESDFVSIEPNIIQELTANEIMKEVKEMPTGYRTVFNLYVVEGYSHAEIAEKLSISEGTSKSQLSHAKKFLRYKLTKIYGKEAGSRP</sequence>
<dbReference type="InterPro" id="IPR014284">
    <property type="entry name" value="RNA_pol_sigma-70_dom"/>
</dbReference>
<dbReference type="EMBL" id="LGTQ01000005">
    <property type="protein sequence ID" value="KPM50176.1"/>
    <property type="molecule type" value="Genomic_DNA"/>
</dbReference>
<dbReference type="CDD" id="cd06171">
    <property type="entry name" value="Sigma70_r4"/>
    <property type="match status" value="1"/>
</dbReference>
<protein>
    <recommendedName>
        <fullName evidence="9">RNA polymerase sigma-70 factor</fullName>
    </recommendedName>
</protein>
<feature type="domain" description="RNA polymerase sigma-70 region 2" evidence="5">
    <location>
        <begin position="26"/>
        <end position="89"/>
    </location>
</feature>
<evidence type="ECO:0000259" key="5">
    <source>
        <dbReference type="Pfam" id="PF04542"/>
    </source>
</evidence>
<comment type="caution">
    <text evidence="7">The sequence shown here is derived from an EMBL/GenBank/DDBJ whole genome shotgun (WGS) entry which is preliminary data.</text>
</comment>
<evidence type="ECO:0000313" key="7">
    <source>
        <dbReference type="EMBL" id="KPM50176.1"/>
    </source>
</evidence>
<dbReference type="RefSeq" id="WP_157687294.1">
    <property type="nucleotide sequence ID" value="NZ_JXSZ01000005.1"/>
</dbReference>
<dbReference type="InterPro" id="IPR013249">
    <property type="entry name" value="RNA_pol_sigma70_r4_t2"/>
</dbReference>
<dbReference type="Gene3D" id="1.10.1740.10">
    <property type="match status" value="1"/>
</dbReference>
<evidence type="ECO:0000259" key="6">
    <source>
        <dbReference type="Pfam" id="PF08281"/>
    </source>
</evidence>
<dbReference type="GO" id="GO:0003677">
    <property type="term" value="F:DNA binding"/>
    <property type="evidence" value="ECO:0007669"/>
    <property type="project" value="InterPro"/>
</dbReference>
<accession>A0A0P7BGK6</accession>
<evidence type="ECO:0000256" key="1">
    <source>
        <dbReference type="ARBA" id="ARBA00010641"/>
    </source>
</evidence>
<dbReference type="InterPro" id="IPR013325">
    <property type="entry name" value="RNA_pol_sigma_r2"/>
</dbReference>
<keyword evidence="8" id="KW-1185">Reference proteome</keyword>
<feature type="domain" description="RNA polymerase sigma factor 70 region 4 type 2" evidence="6">
    <location>
        <begin position="116"/>
        <end position="167"/>
    </location>
</feature>
<dbReference type="PANTHER" id="PTHR43133">
    <property type="entry name" value="RNA POLYMERASE ECF-TYPE SIGMA FACTO"/>
    <property type="match status" value="1"/>
</dbReference>
<keyword evidence="2" id="KW-0805">Transcription regulation</keyword>
<evidence type="ECO:0000256" key="4">
    <source>
        <dbReference type="ARBA" id="ARBA00023163"/>
    </source>
</evidence>
<organism evidence="7 8">
    <name type="scientific">Jiulongibacter sediminis</name>
    <dbReference type="NCBI Taxonomy" id="1605367"/>
    <lineage>
        <taxon>Bacteria</taxon>
        <taxon>Pseudomonadati</taxon>
        <taxon>Bacteroidota</taxon>
        <taxon>Cytophagia</taxon>
        <taxon>Cytophagales</taxon>
        <taxon>Leadbetterellaceae</taxon>
        <taxon>Jiulongibacter</taxon>
    </lineage>
</organism>
<keyword evidence="3" id="KW-0731">Sigma factor</keyword>
<gene>
    <name evidence="7" type="ORF">AFM12_05450</name>
</gene>
<evidence type="ECO:0008006" key="9">
    <source>
        <dbReference type="Google" id="ProtNLM"/>
    </source>
</evidence>